<evidence type="ECO:0000313" key="6">
    <source>
        <dbReference type="EMBL" id="OHT03852.1"/>
    </source>
</evidence>
<evidence type="ECO:0000256" key="2">
    <source>
        <dbReference type="ARBA" id="ARBA00023125"/>
    </source>
</evidence>
<dbReference type="PANTHER" id="PTHR45614:SF253">
    <property type="entry name" value="CHROMOSOME UNDETERMINED SCAFFOLD_38, WHOLE GENOME SHOTGUN SEQUENCE"/>
    <property type="match status" value="1"/>
</dbReference>
<dbReference type="FunFam" id="1.10.10.60:FF:000010">
    <property type="entry name" value="Transcriptional activator Myb isoform A"/>
    <property type="match status" value="1"/>
</dbReference>
<keyword evidence="7" id="KW-1185">Reference proteome</keyword>
<dbReference type="AlphaFoldDB" id="A0A1J4K281"/>
<dbReference type="EMBL" id="MLAK01000815">
    <property type="protein sequence ID" value="OHT03852.1"/>
    <property type="molecule type" value="Genomic_DNA"/>
</dbReference>
<dbReference type="VEuPathDB" id="TrichDB:TRFO_01574"/>
<feature type="domain" description="Myb-like" evidence="4">
    <location>
        <begin position="64"/>
        <end position="114"/>
    </location>
</feature>
<evidence type="ECO:0000313" key="7">
    <source>
        <dbReference type="Proteomes" id="UP000179807"/>
    </source>
</evidence>
<keyword evidence="1" id="KW-0677">Repeat</keyword>
<keyword evidence="2" id="KW-0238">DNA-binding</keyword>
<proteinExistence type="predicted"/>
<dbReference type="CDD" id="cd00167">
    <property type="entry name" value="SANT"/>
    <property type="match status" value="2"/>
</dbReference>
<dbReference type="InterPro" id="IPR009057">
    <property type="entry name" value="Homeodomain-like_sf"/>
</dbReference>
<organism evidence="6 7">
    <name type="scientific">Tritrichomonas foetus</name>
    <dbReference type="NCBI Taxonomy" id="1144522"/>
    <lineage>
        <taxon>Eukaryota</taxon>
        <taxon>Metamonada</taxon>
        <taxon>Parabasalia</taxon>
        <taxon>Tritrichomonadida</taxon>
        <taxon>Tritrichomonadidae</taxon>
        <taxon>Tritrichomonas</taxon>
    </lineage>
</organism>
<feature type="domain" description="HTH myb-type" evidence="5">
    <location>
        <begin position="12"/>
        <end position="67"/>
    </location>
</feature>
<evidence type="ECO:0000259" key="4">
    <source>
        <dbReference type="PROSITE" id="PS50090"/>
    </source>
</evidence>
<dbReference type="PANTHER" id="PTHR45614">
    <property type="entry name" value="MYB PROTEIN-RELATED"/>
    <property type="match status" value="1"/>
</dbReference>
<dbReference type="GO" id="GO:0000981">
    <property type="term" value="F:DNA-binding transcription factor activity, RNA polymerase II-specific"/>
    <property type="evidence" value="ECO:0007669"/>
    <property type="project" value="TreeGrafter"/>
</dbReference>
<dbReference type="GO" id="GO:0000978">
    <property type="term" value="F:RNA polymerase II cis-regulatory region sequence-specific DNA binding"/>
    <property type="evidence" value="ECO:0007669"/>
    <property type="project" value="TreeGrafter"/>
</dbReference>
<dbReference type="SMART" id="SM00717">
    <property type="entry name" value="SANT"/>
    <property type="match status" value="2"/>
</dbReference>
<evidence type="ECO:0000256" key="1">
    <source>
        <dbReference type="ARBA" id="ARBA00022737"/>
    </source>
</evidence>
<dbReference type="Proteomes" id="UP000179807">
    <property type="component" value="Unassembled WGS sequence"/>
</dbReference>
<dbReference type="SUPFAM" id="SSF46689">
    <property type="entry name" value="Homeodomain-like"/>
    <property type="match status" value="1"/>
</dbReference>
<dbReference type="InterPro" id="IPR001005">
    <property type="entry name" value="SANT/Myb"/>
</dbReference>
<reference evidence="6" key="1">
    <citation type="submission" date="2016-10" db="EMBL/GenBank/DDBJ databases">
        <authorList>
            <person name="Benchimol M."/>
            <person name="Almeida L.G."/>
            <person name="Vasconcelos A.T."/>
            <person name="Perreira-Neves A."/>
            <person name="Rosa I.A."/>
            <person name="Tasca T."/>
            <person name="Bogo M.R."/>
            <person name="de Souza W."/>
        </authorList>
    </citation>
    <scope>NUCLEOTIDE SEQUENCE [LARGE SCALE GENOMIC DNA]</scope>
    <source>
        <strain evidence="6">K</strain>
    </source>
</reference>
<dbReference type="InterPro" id="IPR050560">
    <property type="entry name" value="MYB_TF"/>
</dbReference>
<feature type="domain" description="Myb-like" evidence="4">
    <location>
        <begin position="12"/>
        <end position="63"/>
    </location>
</feature>
<dbReference type="PROSITE" id="PS51294">
    <property type="entry name" value="HTH_MYB"/>
    <property type="match status" value="2"/>
</dbReference>
<dbReference type="Pfam" id="PF13921">
    <property type="entry name" value="Myb_DNA-bind_6"/>
    <property type="match status" value="1"/>
</dbReference>
<accession>A0A1J4K281</accession>
<protein>
    <recommendedName>
        <fullName evidence="8">Myb-like DNA-binding domain containing protein</fullName>
    </recommendedName>
</protein>
<dbReference type="OrthoDB" id="2143914at2759"/>
<dbReference type="GO" id="GO:0005634">
    <property type="term" value="C:nucleus"/>
    <property type="evidence" value="ECO:0007669"/>
    <property type="project" value="TreeGrafter"/>
</dbReference>
<dbReference type="RefSeq" id="XP_068356988.1">
    <property type="nucleotide sequence ID" value="XM_068490174.1"/>
</dbReference>
<name>A0A1J4K281_9EUKA</name>
<feature type="region of interest" description="Disordered" evidence="3">
    <location>
        <begin position="271"/>
        <end position="327"/>
    </location>
</feature>
<dbReference type="InterPro" id="IPR017930">
    <property type="entry name" value="Myb_dom"/>
</dbReference>
<evidence type="ECO:0000256" key="3">
    <source>
        <dbReference type="SAM" id="MobiDB-lite"/>
    </source>
</evidence>
<feature type="domain" description="HTH myb-type" evidence="5">
    <location>
        <begin position="69"/>
        <end position="118"/>
    </location>
</feature>
<gene>
    <name evidence="6" type="ORF">TRFO_01574</name>
</gene>
<comment type="caution">
    <text evidence="6">The sequence shown here is derived from an EMBL/GenBank/DDBJ whole genome shotgun (WGS) entry which is preliminary data.</text>
</comment>
<sequence>MNSSYFLIPQTKKSHPKFKFCAEEDIQLKELVNKYGENNWAQIAQNMPNRNSRQCKERWCNYLSPSICKSPWTQEEDNLLLDKYKEVGARWVQIAKFFPQRTDISIKNRYLVLSRQIKKKLPKNKNNINQMTNNNNFANNTISSTLNININHNMNPIVNQNMNILNNTNIASNSKQNVNLQNSIILAGIGQSNFPNNIISSHNNLNGSPNHNYIHSLSAISNINKINQLNSFTNNLSNINGLIIPQNPNQIFQESSPGLQSSPNVEISTCDVKSEQNTHNNHKNSNNNNNNNKNSQDNENETTDDRANQQVKLPPIENITPNYFPPNAMMPPKKAILAIQTRTLLHYPPETSDTQTRFM</sequence>
<feature type="compositionally biased region" description="Low complexity" evidence="3">
    <location>
        <begin position="277"/>
        <end position="297"/>
    </location>
</feature>
<dbReference type="GeneID" id="94824878"/>
<dbReference type="PROSITE" id="PS50090">
    <property type="entry name" value="MYB_LIKE"/>
    <property type="match status" value="2"/>
</dbReference>
<evidence type="ECO:0008006" key="8">
    <source>
        <dbReference type="Google" id="ProtNLM"/>
    </source>
</evidence>
<dbReference type="Gene3D" id="1.10.10.60">
    <property type="entry name" value="Homeodomain-like"/>
    <property type="match status" value="2"/>
</dbReference>
<evidence type="ECO:0000259" key="5">
    <source>
        <dbReference type="PROSITE" id="PS51294"/>
    </source>
</evidence>